<accession>A0A543NEL3</accession>
<comment type="caution">
    <text evidence="2">The sequence shown here is derived from an EMBL/GenBank/DDBJ whole genome shotgun (WGS) entry which is preliminary data.</text>
</comment>
<dbReference type="EMBL" id="VFQC01000001">
    <property type="protein sequence ID" value="TQN30180.1"/>
    <property type="molecule type" value="Genomic_DNA"/>
</dbReference>
<sequence length="99" mass="9951">MGTAPGRPRDREAAGAAADRPRLVASDDAAQAFLEGGAPPGTGAGGTQDTGAASAAPAASSHGSGGYAERLAALPELPASRWRRVARRTVAGWFPRADR</sequence>
<proteinExistence type="predicted"/>
<feature type="region of interest" description="Disordered" evidence="1">
    <location>
        <begin position="1"/>
        <end position="65"/>
    </location>
</feature>
<dbReference type="Proteomes" id="UP000317422">
    <property type="component" value="Unassembled WGS sequence"/>
</dbReference>
<organism evidence="2 3">
    <name type="scientific">Haloactinospora alba</name>
    <dbReference type="NCBI Taxonomy" id="405555"/>
    <lineage>
        <taxon>Bacteria</taxon>
        <taxon>Bacillati</taxon>
        <taxon>Actinomycetota</taxon>
        <taxon>Actinomycetes</taxon>
        <taxon>Streptosporangiales</taxon>
        <taxon>Nocardiopsidaceae</taxon>
        <taxon>Haloactinospora</taxon>
    </lineage>
</organism>
<keyword evidence="3" id="KW-1185">Reference proteome</keyword>
<feature type="compositionally biased region" description="Low complexity" evidence="1">
    <location>
        <begin position="49"/>
        <end position="65"/>
    </location>
</feature>
<gene>
    <name evidence="2" type="ORF">FHX37_0041</name>
</gene>
<feature type="compositionally biased region" description="Gly residues" evidence="1">
    <location>
        <begin position="38"/>
        <end position="48"/>
    </location>
</feature>
<name>A0A543NEL3_9ACTN</name>
<protein>
    <submittedName>
        <fullName evidence="2">Uncharacterized protein</fullName>
    </submittedName>
</protein>
<evidence type="ECO:0000256" key="1">
    <source>
        <dbReference type="SAM" id="MobiDB-lite"/>
    </source>
</evidence>
<evidence type="ECO:0000313" key="3">
    <source>
        <dbReference type="Proteomes" id="UP000317422"/>
    </source>
</evidence>
<reference evidence="2 3" key="1">
    <citation type="submission" date="2019-06" db="EMBL/GenBank/DDBJ databases">
        <title>Sequencing the genomes of 1000 actinobacteria strains.</title>
        <authorList>
            <person name="Klenk H.-P."/>
        </authorList>
    </citation>
    <scope>NUCLEOTIDE SEQUENCE [LARGE SCALE GENOMIC DNA]</scope>
    <source>
        <strain evidence="2 3">DSM 45015</strain>
    </source>
</reference>
<evidence type="ECO:0000313" key="2">
    <source>
        <dbReference type="EMBL" id="TQN30180.1"/>
    </source>
</evidence>
<dbReference type="AlphaFoldDB" id="A0A543NEL3"/>